<gene>
    <name evidence="4" type="ORF">SAMN05878282_112103</name>
</gene>
<feature type="transmembrane region" description="Helical" evidence="2">
    <location>
        <begin position="12"/>
        <end position="30"/>
    </location>
</feature>
<evidence type="ECO:0000313" key="5">
    <source>
        <dbReference type="Proteomes" id="UP000185841"/>
    </source>
</evidence>
<dbReference type="Pfam" id="PF13462">
    <property type="entry name" value="Thioredoxin_4"/>
    <property type="match status" value="1"/>
</dbReference>
<dbReference type="RefSeq" id="WP_076429378.1">
    <property type="nucleotide sequence ID" value="NZ_FTMP01000012.1"/>
</dbReference>
<protein>
    <submittedName>
        <fullName evidence="4">Thioredoxin</fullName>
    </submittedName>
</protein>
<dbReference type="Gene3D" id="3.40.30.10">
    <property type="entry name" value="Glutaredoxin"/>
    <property type="match status" value="1"/>
</dbReference>
<proteinExistence type="inferred from homology"/>
<dbReference type="InterPro" id="IPR036249">
    <property type="entry name" value="Thioredoxin-like_sf"/>
</dbReference>
<dbReference type="SUPFAM" id="SSF52833">
    <property type="entry name" value="Thioredoxin-like"/>
    <property type="match status" value="1"/>
</dbReference>
<name>A0A1N6XE74_AQUAC</name>
<dbReference type="AlphaFoldDB" id="A0A1N6XE74"/>
<dbReference type="InterPro" id="IPR012336">
    <property type="entry name" value="Thioredoxin-like_fold"/>
</dbReference>
<accession>A0A1N6XE74</accession>
<feature type="domain" description="Thioredoxin-like fold" evidence="3">
    <location>
        <begin position="85"/>
        <end position="231"/>
    </location>
</feature>
<sequence>MSENPTPEKPLLPTLIIAALISALGVGFYYHSTTINYFQQEISTLNSKLEESRKAAENNDFLKELLGDLSIVEPQPGEPGGAPDNWIYGARTARFTLIELSDTECPYCRDHFPFVKELVETSGGHINAALMHVPAHGEASRNQAIGIECAGQLGGSDAAWKYASLVFRNTQSNGKGVPQSLATLAGEIGLNNKAFAACLDSPEVVEKVRTDLEQAVKLGVQQTPSTLVLDNETGNSMVLQGSNANRDTILQTMSQLASQAPENTK</sequence>
<evidence type="ECO:0000313" key="4">
    <source>
        <dbReference type="EMBL" id="SIR00539.1"/>
    </source>
</evidence>
<keyword evidence="2" id="KW-0812">Transmembrane</keyword>
<dbReference type="Proteomes" id="UP000185841">
    <property type="component" value="Unassembled WGS sequence"/>
</dbReference>
<reference evidence="4 5" key="1">
    <citation type="submission" date="2017-01" db="EMBL/GenBank/DDBJ databases">
        <authorList>
            <person name="Mah S.A."/>
            <person name="Swanson W.J."/>
            <person name="Moy G.W."/>
            <person name="Vacquier V.D."/>
        </authorList>
    </citation>
    <scope>NUCLEOTIDE SEQUENCE [LARGE SCALE GENOMIC DNA]</scope>
    <source>
        <strain evidence="4 5">RU36E</strain>
    </source>
</reference>
<dbReference type="PANTHER" id="PTHR13887">
    <property type="entry name" value="GLUTATHIONE S-TRANSFERASE KAPPA"/>
    <property type="match status" value="1"/>
</dbReference>
<comment type="similarity">
    <text evidence="1">Belongs to the thioredoxin family. DsbA subfamily.</text>
</comment>
<evidence type="ECO:0000256" key="2">
    <source>
        <dbReference type="SAM" id="Phobius"/>
    </source>
</evidence>
<organism evidence="4 5">
    <name type="scientific">Aquipseudomonas alcaligenes</name>
    <name type="common">Pseudomonas alcaligenes</name>
    <dbReference type="NCBI Taxonomy" id="43263"/>
    <lineage>
        <taxon>Bacteria</taxon>
        <taxon>Pseudomonadati</taxon>
        <taxon>Pseudomonadota</taxon>
        <taxon>Gammaproteobacteria</taxon>
        <taxon>Pseudomonadales</taxon>
        <taxon>Pseudomonadaceae</taxon>
        <taxon>Aquipseudomonas</taxon>
    </lineage>
</organism>
<dbReference type="PANTHER" id="PTHR13887:SF56">
    <property type="entry name" value="THIOREDOXIN-LIKE REDUCTASE RV2466C"/>
    <property type="match status" value="1"/>
</dbReference>
<evidence type="ECO:0000259" key="3">
    <source>
        <dbReference type="Pfam" id="PF13462"/>
    </source>
</evidence>
<keyword evidence="2" id="KW-0472">Membrane</keyword>
<dbReference type="EMBL" id="FTMP01000012">
    <property type="protein sequence ID" value="SIR00539.1"/>
    <property type="molecule type" value="Genomic_DNA"/>
</dbReference>
<evidence type="ECO:0000256" key="1">
    <source>
        <dbReference type="ARBA" id="ARBA00005791"/>
    </source>
</evidence>
<keyword evidence="2" id="KW-1133">Transmembrane helix</keyword>